<comment type="caution">
    <text evidence="2">The sequence shown here is derived from an EMBL/GenBank/DDBJ whole genome shotgun (WGS) entry which is preliminary data.</text>
</comment>
<feature type="region of interest" description="Disordered" evidence="1">
    <location>
        <begin position="27"/>
        <end position="93"/>
    </location>
</feature>
<organism evidence="2 3">
    <name type="scientific">Nostocoides japonicum T1-X7</name>
    <dbReference type="NCBI Taxonomy" id="1194083"/>
    <lineage>
        <taxon>Bacteria</taxon>
        <taxon>Bacillati</taxon>
        <taxon>Actinomycetota</taxon>
        <taxon>Actinomycetes</taxon>
        <taxon>Micrococcales</taxon>
        <taxon>Intrasporangiaceae</taxon>
        <taxon>Nostocoides</taxon>
    </lineage>
</organism>
<evidence type="ECO:0000256" key="1">
    <source>
        <dbReference type="SAM" id="MobiDB-lite"/>
    </source>
</evidence>
<dbReference type="AlphaFoldDB" id="A0A077LWL3"/>
<proteinExistence type="predicted"/>
<keyword evidence="3" id="KW-1185">Reference proteome</keyword>
<feature type="compositionally biased region" description="Basic and acidic residues" evidence="1">
    <location>
        <begin position="27"/>
        <end position="52"/>
    </location>
</feature>
<dbReference type="Proteomes" id="UP000035721">
    <property type="component" value="Unassembled WGS sequence"/>
</dbReference>
<gene>
    <name evidence="2" type="ORF">BN12_1710004</name>
</gene>
<protein>
    <submittedName>
        <fullName evidence="2">Uncharacterized protein</fullName>
    </submittedName>
</protein>
<evidence type="ECO:0000313" key="3">
    <source>
        <dbReference type="Proteomes" id="UP000035721"/>
    </source>
</evidence>
<accession>A0A077LWL3</accession>
<name>A0A077LWL3_9MICO</name>
<sequence>MSLPWSQRPADHDNPACAELMLLTRSHDDNNSARAEEGAARTENSGREDVACRRVRSSIAPAGQSTRPCSAGQPVSWPRWGPPAPGRRDGPLWGRWLAL</sequence>
<dbReference type="EMBL" id="CAJB01000081">
    <property type="protein sequence ID" value="CCH77202.1"/>
    <property type="molecule type" value="Genomic_DNA"/>
</dbReference>
<dbReference type="STRING" id="1194083.BN12_1710004"/>
<evidence type="ECO:0000313" key="2">
    <source>
        <dbReference type="EMBL" id="CCH77202.1"/>
    </source>
</evidence>
<reference evidence="2 3" key="1">
    <citation type="journal article" date="2013" name="ISME J.">
        <title>A metabolic model for members of the genus Tetrasphaera involved in enhanced biological phosphorus removal.</title>
        <authorList>
            <person name="Kristiansen R."/>
            <person name="Nguyen H.T.T."/>
            <person name="Saunders A.M."/>
            <person name="Nielsen J.L."/>
            <person name="Wimmer R."/>
            <person name="Le V.Q."/>
            <person name="McIlroy S.J."/>
            <person name="Petrovski S."/>
            <person name="Seviour R.J."/>
            <person name="Calteau A."/>
            <person name="Nielsen K.L."/>
            <person name="Nielsen P.H."/>
        </authorList>
    </citation>
    <scope>NUCLEOTIDE SEQUENCE [LARGE SCALE GENOMIC DNA]</scope>
    <source>
        <strain evidence="2 3">T1-X7</strain>
    </source>
</reference>